<feature type="domain" description="Archaeal glycosylation protein B peripheral" evidence="19">
    <location>
        <begin position="619"/>
        <end position="700"/>
    </location>
</feature>
<feature type="transmembrane region" description="Helical" evidence="17">
    <location>
        <begin position="253"/>
        <end position="273"/>
    </location>
</feature>
<evidence type="ECO:0000313" key="22">
    <source>
        <dbReference type="Proteomes" id="UP000005877"/>
    </source>
</evidence>
<evidence type="ECO:0000256" key="17">
    <source>
        <dbReference type="SAM" id="Phobius"/>
    </source>
</evidence>
<evidence type="ECO:0000256" key="8">
    <source>
        <dbReference type="ARBA" id="ARBA00022679"/>
    </source>
</evidence>
<evidence type="ECO:0000256" key="4">
    <source>
        <dbReference type="ARBA" id="ARBA00004922"/>
    </source>
</evidence>
<dbReference type="InterPro" id="IPR048307">
    <property type="entry name" value="STT3_N"/>
</dbReference>
<accession>G7WKH6</accession>
<evidence type="ECO:0000256" key="16">
    <source>
        <dbReference type="ARBA" id="ARBA00034066"/>
    </source>
</evidence>
<dbReference type="InterPro" id="IPR003674">
    <property type="entry name" value="Oligo_trans_STT3"/>
</dbReference>
<dbReference type="Pfam" id="PF22627">
    <property type="entry name" value="AglB_core-like"/>
    <property type="match status" value="1"/>
</dbReference>
<sequence length="704" mass="76321">MRDGAGLFAIFLLGLLLRMAPMRGALVGGDILFYGSDSFYHMRRILYTVDHFPSTLWFDPSINYPEGLELLWPPLFDQAVAGAALLLGAGSPRSVEMVAAVAPPILGSLTIISVYLLARELFGPRAALLSALLFAINPQHVSISIFARPDHHVLETFILVSFVFLLVLALKRGDGWPWPGAAAGVSAAALAYTWIGAAAYFGAFLAFVIIAATLDLRRGVSSRPCLQVFLLVFGVALVLALPFWWVGWMAPSFFALAAVLVTTAALLPLTGAFSRRGVPWIALPPLLLLLGYLLLSSAFALEGWLGVQRLLDEGIDYFFGGALSWQVAEAVPLYGVVRPFTVVGFNLTAAVLGFAHLWRSDIDRLQLLFLVWTVSLLLLAVFQNRFLYVFSASMAVLMALFFLRAATLLSDGGWRLGDRRISRYLNPLLLILLLLPSAVSVSEVFSIRPAVVESGWDRPLQWLEERSADSSAPWEGDTAAGAGVLTWWDRGNWVLYLSGWPVVANGFQAGAEDAARFFIAEDEAAALEIMDARRARYAFTESRLLGPGLATIVLWAGEDPSEYGRMAGAGPEGGGRFLRTTLARCHLTDCREMSSLRLVYESDPGVGSDQVKIFERVAGARIRGACPGDGPVTLSLNLTTNQGRPLNYTRSGLPRDGRYEMVVPYSTGRDGGLAACIATSGGERRGILISEDAVLQGGEIIVDL</sequence>
<dbReference type="GO" id="GO:0005886">
    <property type="term" value="C:plasma membrane"/>
    <property type="evidence" value="ECO:0007669"/>
    <property type="project" value="UniProtKB-SubCell"/>
</dbReference>
<evidence type="ECO:0000256" key="1">
    <source>
        <dbReference type="ARBA" id="ARBA00001936"/>
    </source>
</evidence>
<keyword evidence="22" id="KW-1185">Reference proteome</keyword>
<dbReference type="PATRIC" id="fig|1110509.7.peg.1602"/>
<feature type="transmembrane region" description="Helical" evidence="17">
    <location>
        <begin position="153"/>
        <end position="170"/>
    </location>
</feature>
<proteinExistence type="inferred from homology"/>
<keyword evidence="7" id="KW-0328">Glycosyltransferase</keyword>
<evidence type="ECO:0000256" key="3">
    <source>
        <dbReference type="ARBA" id="ARBA00004651"/>
    </source>
</evidence>
<dbReference type="GO" id="GO:0004576">
    <property type="term" value="F:oligosaccharyl transferase activity"/>
    <property type="evidence" value="ECO:0007669"/>
    <property type="project" value="InterPro"/>
</dbReference>
<dbReference type="HOGENOM" id="CLU_008803_0_0_2"/>
<dbReference type="UniPathway" id="UPA00378"/>
<gene>
    <name evidence="21" type="ordered locus">Mhar_1439</name>
</gene>
<dbReference type="OrthoDB" id="82393at2157"/>
<keyword evidence="8 21" id="KW-0808">Transferase</keyword>
<evidence type="ECO:0000313" key="21">
    <source>
        <dbReference type="EMBL" id="AET64803.1"/>
    </source>
</evidence>
<dbReference type="Pfam" id="PF18079">
    <property type="entry name" value="AglB_L1"/>
    <property type="match status" value="1"/>
</dbReference>
<dbReference type="InterPro" id="IPR041154">
    <property type="entry name" value="AglB_P1"/>
</dbReference>
<evidence type="ECO:0000256" key="10">
    <source>
        <dbReference type="ARBA" id="ARBA00022723"/>
    </source>
</evidence>
<dbReference type="EMBL" id="CP003117">
    <property type="protein sequence ID" value="AET64803.1"/>
    <property type="molecule type" value="Genomic_DNA"/>
</dbReference>
<dbReference type="InterPro" id="IPR054479">
    <property type="entry name" value="AglB-like_core"/>
</dbReference>
<protein>
    <recommendedName>
        <fullName evidence="6">dolichyl-phosphooligosaccharide-protein glycotransferase</fullName>
        <ecNumber evidence="6">2.4.99.21</ecNumber>
    </recommendedName>
    <alternativeName>
        <fullName evidence="15">Oligosaccharyl transferase</fullName>
    </alternativeName>
</protein>
<name>G7WKH6_METH6</name>
<evidence type="ECO:0000259" key="19">
    <source>
        <dbReference type="Pfam" id="PF18079"/>
    </source>
</evidence>
<evidence type="ECO:0000256" key="13">
    <source>
        <dbReference type="ARBA" id="ARBA00023136"/>
    </source>
</evidence>
<feature type="transmembrane region" description="Helical" evidence="17">
    <location>
        <begin position="388"/>
        <end position="409"/>
    </location>
</feature>
<evidence type="ECO:0000256" key="5">
    <source>
        <dbReference type="ARBA" id="ARBA00010810"/>
    </source>
</evidence>
<keyword evidence="9 17" id="KW-0812">Transmembrane</keyword>
<comment type="cofactor">
    <cofactor evidence="2">
        <name>Mg(2+)</name>
        <dbReference type="ChEBI" id="CHEBI:18420"/>
    </cofactor>
</comment>
<dbReference type="PANTHER" id="PTHR13872:SF1">
    <property type="entry name" value="DOLICHYL-DIPHOSPHOOLIGOSACCHARIDE--PROTEIN GLYCOSYLTRANSFERASE SUBUNIT STT3B"/>
    <property type="match status" value="1"/>
</dbReference>
<dbReference type="RefSeq" id="WP_014586987.1">
    <property type="nucleotide sequence ID" value="NC_017527.1"/>
</dbReference>
<keyword evidence="11" id="KW-0460">Magnesium</keyword>
<feature type="transmembrane region" description="Helical" evidence="17">
    <location>
        <begin position="97"/>
        <end position="118"/>
    </location>
</feature>
<keyword evidence="10" id="KW-0479">Metal-binding</keyword>
<dbReference type="GeneID" id="12510608"/>
<dbReference type="AlphaFoldDB" id="G7WKH6"/>
<dbReference type="Proteomes" id="UP000005877">
    <property type="component" value="Chromosome"/>
</dbReference>
<evidence type="ECO:0000256" key="7">
    <source>
        <dbReference type="ARBA" id="ARBA00022676"/>
    </source>
</evidence>
<comment type="similarity">
    <text evidence="5">Belongs to the STT3 family.</text>
</comment>
<feature type="domain" description="AglB-like core" evidence="20">
    <location>
        <begin position="481"/>
        <end position="544"/>
    </location>
</feature>
<feature type="transmembrane region" description="Helical" evidence="17">
    <location>
        <begin position="280"/>
        <end position="301"/>
    </location>
</feature>
<comment type="pathway">
    <text evidence="4">Protein modification; protein glycosylation.</text>
</comment>
<dbReference type="GO" id="GO:0046872">
    <property type="term" value="F:metal ion binding"/>
    <property type="evidence" value="ECO:0007669"/>
    <property type="project" value="UniProtKB-KW"/>
</dbReference>
<dbReference type="STRING" id="1110509.Mhar_1439"/>
<feature type="transmembrane region" description="Helical" evidence="17">
    <location>
        <begin position="226"/>
        <end position="247"/>
    </location>
</feature>
<evidence type="ECO:0000256" key="11">
    <source>
        <dbReference type="ARBA" id="ARBA00022842"/>
    </source>
</evidence>
<dbReference type="Pfam" id="PF02516">
    <property type="entry name" value="STT3"/>
    <property type="match status" value="1"/>
</dbReference>
<feature type="transmembrane region" description="Helical" evidence="17">
    <location>
        <begin position="340"/>
        <end position="358"/>
    </location>
</feature>
<dbReference type="EC" id="2.4.99.21" evidence="6"/>
<keyword evidence="13 17" id="KW-0472">Membrane</keyword>
<keyword evidence="12 17" id="KW-1133">Transmembrane helix</keyword>
<keyword evidence="14" id="KW-0464">Manganese</keyword>
<evidence type="ECO:0000256" key="12">
    <source>
        <dbReference type="ARBA" id="ARBA00022989"/>
    </source>
</evidence>
<evidence type="ECO:0000259" key="20">
    <source>
        <dbReference type="Pfam" id="PF22627"/>
    </source>
</evidence>
<evidence type="ECO:0000256" key="14">
    <source>
        <dbReference type="ARBA" id="ARBA00023211"/>
    </source>
</evidence>
<evidence type="ECO:0000256" key="15">
    <source>
        <dbReference type="ARBA" id="ARBA00030679"/>
    </source>
</evidence>
<comment type="catalytic activity">
    <reaction evidence="16">
        <text>an archaeal dolichyl phosphooligosaccharide + [protein]-L-asparagine = an archaeal dolichyl phosphate + a glycoprotein with the oligosaccharide chain attached by N-beta-D-glycosyl linkage to a protein L-asparagine.</text>
        <dbReference type="EC" id="2.4.99.21"/>
    </reaction>
</comment>
<feature type="transmembrane region" description="Helical" evidence="17">
    <location>
        <begin position="421"/>
        <end position="439"/>
    </location>
</feature>
<comment type="subcellular location">
    <subcellularLocation>
        <location evidence="3">Cell membrane</location>
        <topology evidence="3">Multi-pass membrane protein</topology>
    </subcellularLocation>
</comment>
<feature type="transmembrane region" description="Helical" evidence="17">
    <location>
        <begin position="365"/>
        <end position="382"/>
    </location>
</feature>
<evidence type="ECO:0000256" key="6">
    <source>
        <dbReference type="ARBA" id="ARBA00012602"/>
    </source>
</evidence>
<reference evidence="21 22" key="1">
    <citation type="journal article" date="2012" name="PLoS ONE">
        <title>The genome characteristics and predicted function of methyl-group oxidation pathway in the obligate aceticlastic methanogens, Methanosaeta spp.</title>
        <authorList>
            <person name="Zhu J."/>
            <person name="Zheng H."/>
            <person name="Ai G."/>
            <person name="Zhang G."/>
            <person name="Liu D."/>
            <person name="Liu X."/>
            <person name="Dong X."/>
        </authorList>
    </citation>
    <scope>NUCLEOTIDE SEQUENCE [LARGE SCALE GENOMIC DNA]</scope>
    <source>
        <strain evidence="21 22">6Ac</strain>
    </source>
</reference>
<evidence type="ECO:0000259" key="18">
    <source>
        <dbReference type="Pfam" id="PF02516"/>
    </source>
</evidence>
<dbReference type="Gene3D" id="3.40.50.12610">
    <property type="match status" value="1"/>
</dbReference>
<dbReference type="KEGG" id="mhi:Mhar_1439"/>
<dbReference type="Gene3D" id="2.60.40.3390">
    <property type="match status" value="1"/>
</dbReference>
<organism evidence="21 22">
    <name type="scientific">Methanothrix harundinacea (strain 6Ac)</name>
    <name type="common">Methanosaeta harundinacea</name>
    <dbReference type="NCBI Taxonomy" id="1110509"/>
    <lineage>
        <taxon>Archaea</taxon>
        <taxon>Methanobacteriati</taxon>
        <taxon>Methanobacteriota</taxon>
        <taxon>Stenosarchaea group</taxon>
        <taxon>Methanomicrobia</taxon>
        <taxon>Methanotrichales</taxon>
        <taxon>Methanotrichaceae</taxon>
        <taxon>Methanothrix</taxon>
    </lineage>
</organism>
<evidence type="ECO:0000256" key="2">
    <source>
        <dbReference type="ARBA" id="ARBA00001946"/>
    </source>
</evidence>
<feature type="domain" description="Oligosaccharyl transferase STT3 N-terminal" evidence="18">
    <location>
        <begin position="32"/>
        <end position="264"/>
    </location>
</feature>
<evidence type="ECO:0000256" key="9">
    <source>
        <dbReference type="ARBA" id="ARBA00022692"/>
    </source>
</evidence>
<feature type="transmembrane region" description="Helical" evidence="17">
    <location>
        <begin position="190"/>
        <end position="214"/>
    </location>
</feature>
<dbReference type="PANTHER" id="PTHR13872">
    <property type="entry name" value="DOLICHYL-DIPHOSPHOOLIGOSACCHARIDE--PROTEIN GLYCOSYLTRANSFERASE SUBUNIT"/>
    <property type="match status" value="1"/>
</dbReference>
<comment type="cofactor">
    <cofactor evidence="1">
        <name>Mn(2+)</name>
        <dbReference type="ChEBI" id="CHEBI:29035"/>
    </cofactor>
</comment>